<feature type="compositionally biased region" description="Polar residues" evidence="9">
    <location>
        <begin position="1"/>
        <end position="11"/>
    </location>
</feature>
<evidence type="ECO:0000256" key="3">
    <source>
        <dbReference type="ARBA" id="ARBA00017689"/>
    </source>
</evidence>
<keyword evidence="8" id="KW-0472">Membrane</keyword>
<proteinExistence type="inferred from homology"/>
<name>A0ABQ8F0L5_9FUNG</name>
<evidence type="ECO:0000256" key="9">
    <source>
        <dbReference type="SAM" id="MobiDB-lite"/>
    </source>
</evidence>
<evidence type="ECO:0000313" key="11">
    <source>
        <dbReference type="Proteomes" id="UP001648503"/>
    </source>
</evidence>
<organism evidence="10 11">
    <name type="scientific">Batrachochytrium salamandrivorans</name>
    <dbReference type="NCBI Taxonomy" id="1357716"/>
    <lineage>
        <taxon>Eukaryota</taxon>
        <taxon>Fungi</taxon>
        <taxon>Fungi incertae sedis</taxon>
        <taxon>Chytridiomycota</taxon>
        <taxon>Chytridiomycota incertae sedis</taxon>
        <taxon>Chytridiomycetes</taxon>
        <taxon>Rhizophydiales</taxon>
        <taxon>Rhizophydiales incertae sedis</taxon>
        <taxon>Batrachochytrium</taxon>
    </lineage>
</organism>
<dbReference type="Pfam" id="PF12597">
    <property type="entry name" value="Cox20"/>
    <property type="match status" value="1"/>
</dbReference>
<evidence type="ECO:0000256" key="1">
    <source>
        <dbReference type="ARBA" id="ARBA00004273"/>
    </source>
</evidence>
<feature type="region of interest" description="Disordered" evidence="9">
    <location>
        <begin position="1"/>
        <end position="26"/>
    </location>
</feature>
<evidence type="ECO:0000256" key="4">
    <source>
        <dbReference type="ARBA" id="ARBA00022692"/>
    </source>
</evidence>
<dbReference type="PANTHER" id="PTHR31586:SF1">
    <property type="entry name" value="CYTOCHROME C OXIDASE ASSEMBLY PROTEIN COX20, MITOCHONDRIAL"/>
    <property type="match status" value="1"/>
</dbReference>
<keyword evidence="6" id="KW-1133">Transmembrane helix</keyword>
<comment type="similarity">
    <text evidence="2">Belongs to the COX20 family.</text>
</comment>
<protein>
    <recommendedName>
        <fullName evidence="3">Cytochrome c oxidase assembly protein COX20, mitochondrial</fullName>
    </recommendedName>
</protein>
<keyword evidence="5" id="KW-0999">Mitochondrion inner membrane</keyword>
<dbReference type="InterPro" id="IPR022533">
    <property type="entry name" value="Cox20"/>
</dbReference>
<gene>
    <name evidence="10" type="ORF">BASA50_010680</name>
</gene>
<evidence type="ECO:0000256" key="6">
    <source>
        <dbReference type="ARBA" id="ARBA00022989"/>
    </source>
</evidence>
<dbReference type="EMBL" id="JAFCIX010000501">
    <property type="protein sequence ID" value="KAH6588552.1"/>
    <property type="molecule type" value="Genomic_DNA"/>
</dbReference>
<dbReference type="PANTHER" id="PTHR31586">
    <property type="entry name" value="CYTOCHROME C OXIDASE PROTEIN 20"/>
    <property type="match status" value="1"/>
</dbReference>
<evidence type="ECO:0000256" key="8">
    <source>
        <dbReference type="ARBA" id="ARBA00023136"/>
    </source>
</evidence>
<evidence type="ECO:0000313" key="10">
    <source>
        <dbReference type="EMBL" id="KAH6588552.1"/>
    </source>
</evidence>
<keyword evidence="4" id="KW-0812">Transmembrane</keyword>
<reference evidence="10 11" key="1">
    <citation type="submission" date="2021-02" db="EMBL/GenBank/DDBJ databases">
        <title>Variation within the Batrachochytrium salamandrivorans European outbreak.</title>
        <authorList>
            <person name="Kelly M."/>
            <person name="Pasmans F."/>
            <person name="Shea T.P."/>
            <person name="Munoz J.F."/>
            <person name="Carranza S."/>
            <person name="Cuomo C.A."/>
            <person name="Martel A."/>
        </authorList>
    </citation>
    <scope>NUCLEOTIDE SEQUENCE [LARGE SCALE GENOMIC DNA]</scope>
    <source>
        <strain evidence="10 11">AMFP18/2</strain>
    </source>
</reference>
<dbReference type="Proteomes" id="UP001648503">
    <property type="component" value="Unassembled WGS sequence"/>
</dbReference>
<keyword evidence="11" id="KW-1185">Reference proteome</keyword>
<accession>A0ABQ8F0L5</accession>
<sequence length="153" mass="17075">MTSEASLSSGPDNADTDGLAPVVSTDVPNHRKPTVLDAASRITWKDLSIDNVLRLPCSVQSITTGIALSASVSIVRYITTRKIRTAANWGILSFTFTSLGSWEFCRFQRRIVARQMEALVIQQNQRDKSLSEKQQLEKELDAFKPKSKSFSLW</sequence>
<keyword evidence="7" id="KW-0496">Mitochondrion</keyword>
<evidence type="ECO:0000256" key="5">
    <source>
        <dbReference type="ARBA" id="ARBA00022792"/>
    </source>
</evidence>
<comment type="subcellular location">
    <subcellularLocation>
        <location evidence="1">Mitochondrion inner membrane</location>
    </subcellularLocation>
</comment>
<evidence type="ECO:0000256" key="2">
    <source>
        <dbReference type="ARBA" id="ARBA00009575"/>
    </source>
</evidence>
<comment type="caution">
    <text evidence="10">The sequence shown here is derived from an EMBL/GenBank/DDBJ whole genome shotgun (WGS) entry which is preliminary data.</text>
</comment>
<evidence type="ECO:0000256" key="7">
    <source>
        <dbReference type="ARBA" id="ARBA00023128"/>
    </source>
</evidence>